<proteinExistence type="predicted"/>
<protein>
    <submittedName>
        <fullName evidence="1">Uncharacterized protein</fullName>
    </submittedName>
</protein>
<evidence type="ECO:0000313" key="2">
    <source>
        <dbReference type="Proteomes" id="UP000307440"/>
    </source>
</evidence>
<dbReference type="Proteomes" id="UP000307440">
    <property type="component" value="Unassembled WGS sequence"/>
</dbReference>
<accession>A0A5C3K9T5</accession>
<feature type="non-terminal residue" evidence="1">
    <location>
        <position position="58"/>
    </location>
</feature>
<dbReference type="OrthoDB" id="3261031at2759"/>
<gene>
    <name evidence="1" type="ORF">FA15DRAFT_546147</name>
</gene>
<name>A0A5C3K9T5_COPMA</name>
<organism evidence="1 2">
    <name type="scientific">Coprinopsis marcescibilis</name>
    <name type="common">Agaric fungus</name>
    <name type="synonym">Psathyrella marcescibilis</name>
    <dbReference type="NCBI Taxonomy" id="230819"/>
    <lineage>
        <taxon>Eukaryota</taxon>
        <taxon>Fungi</taxon>
        <taxon>Dikarya</taxon>
        <taxon>Basidiomycota</taxon>
        <taxon>Agaricomycotina</taxon>
        <taxon>Agaricomycetes</taxon>
        <taxon>Agaricomycetidae</taxon>
        <taxon>Agaricales</taxon>
        <taxon>Agaricineae</taxon>
        <taxon>Psathyrellaceae</taxon>
        <taxon>Coprinopsis</taxon>
    </lineage>
</organism>
<dbReference type="AlphaFoldDB" id="A0A5C3K9T5"/>
<feature type="non-terminal residue" evidence="1">
    <location>
        <position position="1"/>
    </location>
</feature>
<evidence type="ECO:0000313" key="1">
    <source>
        <dbReference type="EMBL" id="TFK16816.1"/>
    </source>
</evidence>
<reference evidence="1 2" key="1">
    <citation type="journal article" date="2019" name="Nat. Ecol. Evol.">
        <title>Megaphylogeny resolves global patterns of mushroom evolution.</title>
        <authorList>
            <person name="Varga T."/>
            <person name="Krizsan K."/>
            <person name="Foldi C."/>
            <person name="Dima B."/>
            <person name="Sanchez-Garcia M."/>
            <person name="Sanchez-Ramirez S."/>
            <person name="Szollosi G.J."/>
            <person name="Szarkandi J.G."/>
            <person name="Papp V."/>
            <person name="Albert L."/>
            <person name="Andreopoulos W."/>
            <person name="Angelini C."/>
            <person name="Antonin V."/>
            <person name="Barry K.W."/>
            <person name="Bougher N.L."/>
            <person name="Buchanan P."/>
            <person name="Buyck B."/>
            <person name="Bense V."/>
            <person name="Catcheside P."/>
            <person name="Chovatia M."/>
            <person name="Cooper J."/>
            <person name="Damon W."/>
            <person name="Desjardin D."/>
            <person name="Finy P."/>
            <person name="Geml J."/>
            <person name="Haridas S."/>
            <person name="Hughes K."/>
            <person name="Justo A."/>
            <person name="Karasinski D."/>
            <person name="Kautmanova I."/>
            <person name="Kiss B."/>
            <person name="Kocsube S."/>
            <person name="Kotiranta H."/>
            <person name="LaButti K.M."/>
            <person name="Lechner B.E."/>
            <person name="Liimatainen K."/>
            <person name="Lipzen A."/>
            <person name="Lukacs Z."/>
            <person name="Mihaltcheva S."/>
            <person name="Morgado L.N."/>
            <person name="Niskanen T."/>
            <person name="Noordeloos M.E."/>
            <person name="Ohm R.A."/>
            <person name="Ortiz-Santana B."/>
            <person name="Ovrebo C."/>
            <person name="Racz N."/>
            <person name="Riley R."/>
            <person name="Savchenko A."/>
            <person name="Shiryaev A."/>
            <person name="Soop K."/>
            <person name="Spirin V."/>
            <person name="Szebenyi C."/>
            <person name="Tomsovsky M."/>
            <person name="Tulloss R.E."/>
            <person name="Uehling J."/>
            <person name="Grigoriev I.V."/>
            <person name="Vagvolgyi C."/>
            <person name="Papp T."/>
            <person name="Martin F.M."/>
            <person name="Miettinen O."/>
            <person name="Hibbett D.S."/>
            <person name="Nagy L.G."/>
        </authorList>
    </citation>
    <scope>NUCLEOTIDE SEQUENCE [LARGE SCALE GENOMIC DNA]</scope>
    <source>
        <strain evidence="1 2">CBS 121175</strain>
    </source>
</reference>
<dbReference type="EMBL" id="ML210633">
    <property type="protein sequence ID" value="TFK16816.1"/>
    <property type="molecule type" value="Genomic_DNA"/>
</dbReference>
<sequence>QSSRCQQNHQIEGVFHGPQELIQEHAGPFALHRIFQEMQSSMYYNVEIIQLPPGMKKW</sequence>
<keyword evidence="2" id="KW-1185">Reference proteome</keyword>